<proteinExistence type="predicted"/>
<organism evidence="7 8">
    <name type="scientific">Limnohabitans lacus</name>
    <dbReference type="NCBI Taxonomy" id="3045173"/>
    <lineage>
        <taxon>Bacteria</taxon>
        <taxon>Pseudomonadati</taxon>
        <taxon>Pseudomonadota</taxon>
        <taxon>Betaproteobacteria</taxon>
        <taxon>Burkholderiales</taxon>
        <taxon>Comamonadaceae</taxon>
        <taxon>Limnohabitans</taxon>
    </lineage>
</organism>
<evidence type="ECO:0000256" key="2">
    <source>
        <dbReference type="ARBA" id="ARBA00022617"/>
    </source>
</evidence>
<dbReference type="Gene3D" id="1.20.120.10">
    <property type="entry name" value="Cytochrome c/b562"/>
    <property type="match status" value="1"/>
</dbReference>
<evidence type="ECO:0000313" key="8">
    <source>
        <dbReference type="Proteomes" id="UP001431902"/>
    </source>
</evidence>
<dbReference type="Proteomes" id="UP001431902">
    <property type="component" value="Unassembled WGS sequence"/>
</dbReference>
<evidence type="ECO:0000256" key="1">
    <source>
        <dbReference type="ARBA" id="ARBA00022448"/>
    </source>
</evidence>
<evidence type="ECO:0000313" key="7">
    <source>
        <dbReference type="EMBL" id="MDI9234497.1"/>
    </source>
</evidence>
<dbReference type="PROSITE" id="PS51009">
    <property type="entry name" value="CYTCII"/>
    <property type="match status" value="1"/>
</dbReference>
<accession>A0ABT6X9A6</accession>
<dbReference type="InterPro" id="IPR012127">
    <property type="entry name" value="Cyt_c_prime"/>
</dbReference>
<dbReference type="SUPFAM" id="SSF47175">
    <property type="entry name" value="Cytochromes"/>
    <property type="match status" value="1"/>
</dbReference>
<keyword evidence="6" id="KW-0732">Signal</keyword>
<dbReference type="PIRSF" id="PIRSF000027">
    <property type="entry name" value="Cytc_c_prime"/>
    <property type="match status" value="1"/>
</dbReference>
<evidence type="ECO:0000256" key="6">
    <source>
        <dbReference type="SAM" id="SignalP"/>
    </source>
</evidence>
<dbReference type="Pfam" id="PF01322">
    <property type="entry name" value="Cytochrom_C_2"/>
    <property type="match status" value="1"/>
</dbReference>
<keyword evidence="1" id="KW-0813">Transport</keyword>
<dbReference type="EMBL" id="JASGBH010000008">
    <property type="protein sequence ID" value="MDI9234497.1"/>
    <property type="molecule type" value="Genomic_DNA"/>
</dbReference>
<sequence length="151" mass="15826">MKNLIQVTAAVCMTLAASVPAHAQFAKPEDAVKYRKASFTVMGAHFGRLGAMASGRAPYDAKAAVENADLVAALAKLPWAAFGEGTDKGETRAKPEIWKDAAKFKEASDKMQAEIGKLNVAAKAGNVDALKAAFGPAAASCKACHDTFRKD</sequence>
<name>A0ABT6X9A6_9BURK</name>
<comment type="caution">
    <text evidence="7">The sequence shown here is derived from an EMBL/GenBank/DDBJ whole genome shotgun (WGS) entry which is preliminary data.</text>
</comment>
<protein>
    <submittedName>
        <fullName evidence="7">Cytochrome c</fullName>
    </submittedName>
</protein>
<keyword evidence="5" id="KW-0408">Iron</keyword>
<keyword evidence="3" id="KW-0479">Metal-binding</keyword>
<evidence type="ECO:0000256" key="5">
    <source>
        <dbReference type="ARBA" id="ARBA00023004"/>
    </source>
</evidence>
<feature type="chain" id="PRO_5047020408" evidence="6">
    <location>
        <begin position="24"/>
        <end position="151"/>
    </location>
</feature>
<evidence type="ECO:0000256" key="3">
    <source>
        <dbReference type="ARBA" id="ARBA00022723"/>
    </source>
</evidence>
<evidence type="ECO:0000256" key="4">
    <source>
        <dbReference type="ARBA" id="ARBA00022982"/>
    </source>
</evidence>
<feature type="signal peptide" evidence="6">
    <location>
        <begin position="1"/>
        <end position="23"/>
    </location>
</feature>
<dbReference type="InterPro" id="IPR002321">
    <property type="entry name" value="Cyt_c_II"/>
</dbReference>
<gene>
    <name evidence="7" type="ORF">QLQ16_11710</name>
</gene>
<dbReference type="InterPro" id="IPR010980">
    <property type="entry name" value="Cyt_c/b562"/>
</dbReference>
<keyword evidence="8" id="KW-1185">Reference proteome</keyword>
<dbReference type="RefSeq" id="WP_283224860.1">
    <property type="nucleotide sequence ID" value="NZ_JASGBH010000008.1"/>
</dbReference>
<keyword evidence="2" id="KW-0349">Heme</keyword>
<keyword evidence="4" id="KW-0249">Electron transport</keyword>
<reference evidence="7" key="1">
    <citation type="submission" date="2023-05" db="EMBL/GenBank/DDBJ databases">
        <title>Limnohabitans sp. strain HM2-2 Genome sequencing and assembly.</title>
        <authorList>
            <person name="Jung Y."/>
        </authorList>
    </citation>
    <scope>NUCLEOTIDE SEQUENCE</scope>
    <source>
        <strain evidence="7">HM2-2</strain>
    </source>
</reference>